<organism evidence="7 8">
    <name type="scientific">Mucilaginibacter lappiensis</name>
    <dbReference type="NCBI Taxonomy" id="354630"/>
    <lineage>
        <taxon>Bacteria</taxon>
        <taxon>Pseudomonadati</taxon>
        <taxon>Bacteroidota</taxon>
        <taxon>Sphingobacteriia</taxon>
        <taxon>Sphingobacteriales</taxon>
        <taxon>Sphingobacteriaceae</taxon>
        <taxon>Mucilaginibacter</taxon>
    </lineage>
</organism>
<evidence type="ECO:0000256" key="2">
    <source>
        <dbReference type="ARBA" id="ARBA00023125"/>
    </source>
</evidence>
<evidence type="ECO:0000256" key="1">
    <source>
        <dbReference type="ARBA" id="ARBA00008857"/>
    </source>
</evidence>
<evidence type="ECO:0000259" key="5">
    <source>
        <dbReference type="Pfam" id="PF13102"/>
    </source>
</evidence>
<proteinExistence type="inferred from homology"/>
<dbReference type="InterPro" id="IPR035386">
    <property type="entry name" value="Arm-DNA-bind_5"/>
</dbReference>
<dbReference type="Gene3D" id="1.10.443.10">
    <property type="entry name" value="Intergrase catalytic core"/>
    <property type="match status" value="1"/>
</dbReference>
<dbReference type="InterPro" id="IPR002104">
    <property type="entry name" value="Integrase_catalytic"/>
</dbReference>
<evidence type="ECO:0000313" key="7">
    <source>
        <dbReference type="EMBL" id="MBB6127877.1"/>
    </source>
</evidence>
<dbReference type="Pfam" id="PF13102">
    <property type="entry name" value="Phage_int_SAM_5"/>
    <property type="match status" value="1"/>
</dbReference>
<dbReference type="SUPFAM" id="SSF56349">
    <property type="entry name" value="DNA breaking-rejoining enzymes"/>
    <property type="match status" value="1"/>
</dbReference>
<dbReference type="InterPro" id="IPR050090">
    <property type="entry name" value="Tyrosine_recombinase_XerCD"/>
</dbReference>
<evidence type="ECO:0000259" key="6">
    <source>
        <dbReference type="Pfam" id="PF17293"/>
    </source>
</evidence>
<dbReference type="GO" id="GO:0006310">
    <property type="term" value="P:DNA recombination"/>
    <property type="evidence" value="ECO:0007669"/>
    <property type="project" value="UniProtKB-KW"/>
</dbReference>
<dbReference type="Proteomes" id="UP000548326">
    <property type="component" value="Unassembled WGS sequence"/>
</dbReference>
<evidence type="ECO:0000313" key="8">
    <source>
        <dbReference type="Proteomes" id="UP000548326"/>
    </source>
</evidence>
<feature type="domain" description="Arm DNA-binding" evidence="6">
    <location>
        <begin position="15"/>
        <end position="102"/>
    </location>
</feature>
<dbReference type="InterPro" id="IPR025269">
    <property type="entry name" value="SAM-like_dom"/>
</dbReference>
<feature type="domain" description="Phage integrase SAM-like" evidence="5">
    <location>
        <begin position="115"/>
        <end position="206"/>
    </location>
</feature>
<name>A0A841JAM3_9SPHI</name>
<dbReference type="PANTHER" id="PTHR30349:SF41">
    <property type="entry name" value="INTEGRASE_RECOMBINASE PROTEIN MJ0367-RELATED"/>
    <property type="match status" value="1"/>
</dbReference>
<dbReference type="EMBL" id="JACHCA010000004">
    <property type="protein sequence ID" value="MBB6127877.1"/>
    <property type="molecule type" value="Genomic_DNA"/>
</dbReference>
<dbReference type="InterPro" id="IPR011010">
    <property type="entry name" value="DNA_brk_join_enz"/>
</dbReference>
<accession>A0A841JAM3</accession>
<evidence type="ECO:0000259" key="4">
    <source>
        <dbReference type="Pfam" id="PF00589"/>
    </source>
</evidence>
<dbReference type="PANTHER" id="PTHR30349">
    <property type="entry name" value="PHAGE INTEGRASE-RELATED"/>
    <property type="match status" value="1"/>
</dbReference>
<dbReference type="RefSeq" id="WP_183587167.1">
    <property type="nucleotide sequence ID" value="NZ_JACHCA010000004.1"/>
</dbReference>
<protein>
    <submittedName>
        <fullName evidence="7">Site-specific recombinase XerC</fullName>
    </submittedName>
</protein>
<keyword evidence="3" id="KW-0233">DNA recombination</keyword>
<dbReference type="Pfam" id="PF17293">
    <property type="entry name" value="Arm-DNA-bind_5"/>
    <property type="match status" value="1"/>
</dbReference>
<keyword evidence="2" id="KW-0238">DNA-binding</keyword>
<feature type="domain" description="Tyr recombinase" evidence="4">
    <location>
        <begin position="222"/>
        <end position="371"/>
    </location>
</feature>
<dbReference type="AlphaFoldDB" id="A0A841JAM3"/>
<gene>
    <name evidence="7" type="ORF">HDF22_001985</name>
</gene>
<evidence type="ECO:0000256" key="3">
    <source>
        <dbReference type="ARBA" id="ARBA00023172"/>
    </source>
</evidence>
<reference evidence="7 8" key="1">
    <citation type="submission" date="2020-08" db="EMBL/GenBank/DDBJ databases">
        <title>Genomic Encyclopedia of Type Strains, Phase IV (KMG-V): Genome sequencing to study the core and pangenomes of soil and plant-associated prokaryotes.</title>
        <authorList>
            <person name="Whitman W."/>
        </authorList>
    </citation>
    <scope>NUCLEOTIDE SEQUENCE [LARGE SCALE GENOMIC DNA]</scope>
    <source>
        <strain evidence="7 8">MP601</strain>
    </source>
</reference>
<dbReference type="InterPro" id="IPR010998">
    <property type="entry name" value="Integrase_recombinase_N"/>
</dbReference>
<comment type="caution">
    <text evidence="7">The sequence shown here is derived from an EMBL/GenBank/DDBJ whole genome shotgun (WGS) entry which is preliminary data.</text>
</comment>
<dbReference type="InterPro" id="IPR013762">
    <property type="entry name" value="Integrase-like_cat_sf"/>
</dbReference>
<sequence>MKKLAPMHSINSNLWINKRRISSNGEASLYLQVVIEGKHKEFPLKLKWPVDKIDLAKGVLQPRMKNDPDCQDYNLMIRMEQGKHTEILRTYRIKNIQIDIRQFAKENRVYSQMQSFTSYMYREMESRLKRKEIVKRTWQNHNSVNALMIEFESFWNFKNIDAAWMKRFKQHLQAKNYKPGNIWTTMKTVKAYLQLAALEPMIYVDPAAANFPNPEPKWVTNYLDKQEVRKLLDLYKGDKLSIGQRQILRAFLFTCYTSLRVSDLYRANAKWKINDDFLHFLPKKNERRGKWLSVPLIPLAKTFVLNTLGTFFELPSEQQYNIELKEIAELAGINKNITSHFGRHTYGYLYMTTAGNIASLREILGHSKLETGYSGAVDHNIPKSRTNSSATL</sequence>
<dbReference type="Pfam" id="PF00589">
    <property type="entry name" value="Phage_integrase"/>
    <property type="match status" value="1"/>
</dbReference>
<dbReference type="Gene3D" id="1.10.150.130">
    <property type="match status" value="1"/>
</dbReference>
<dbReference type="GO" id="GO:0015074">
    <property type="term" value="P:DNA integration"/>
    <property type="evidence" value="ECO:0007669"/>
    <property type="project" value="InterPro"/>
</dbReference>
<dbReference type="GO" id="GO:0003677">
    <property type="term" value="F:DNA binding"/>
    <property type="evidence" value="ECO:0007669"/>
    <property type="project" value="UniProtKB-KW"/>
</dbReference>
<comment type="similarity">
    <text evidence="1">Belongs to the 'phage' integrase family.</text>
</comment>